<proteinExistence type="predicted"/>
<dbReference type="EMBL" id="JXRA01000128">
    <property type="protein sequence ID" value="KIO74873.1"/>
    <property type="molecule type" value="Genomic_DNA"/>
</dbReference>
<reference evidence="1 2" key="1">
    <citation type="submission" date="2015-01" db="EMBL/GenBank/DDBJ databases">
        <title>Draft genome sequence of Pedobacter sp. NL19 isolated from sludge of an effluent treatment pond in an abandoned uranium mine.</title>
        <authorList>
            <person name="Santos T."/>
            <person name="Caetano T."/>
            <person name="Covas C."/>
            <person name="Cruz A."/>
            <person name="Mendo S."/>
        </authorList>
    </citation>
    <scope>NUCLEOTIDE SEQUENCE [LARGE SCALE GENOMIC DNA]</scope>
    <source>
        <strain evidence="1 2">NL19</strain>
    </source>
</reference>
<protein>
    <submittedName>
        <fullName evidence="1">Uncharacterized protein</fullName>
    </submittedName>
</protein>
<evidence type="ECO:0000313" key="1">
    <source>
        <dbReference type="EMBL" id="KIO74873.1"/>
    </source>
</evidence>
<sequence>MASIDTTYFENLAATGITCPHEDAFVPDGSKTYFRVLKSSVINSECFLPTAIKTDKPLPDEFDDCIGKSVSIYDSLEGMINGFFKLPHNRGKKKHIGILQLKSNDGMLKQTFRKSHHSWWRSQAFDIATVAIKEIEL</sequence>
<dbReference type="STRING" id="1503925.TH53_23885"/>
<accession>A0A0D0EZU9</accession>
<dbReference type="Proteomes" id="UP000032049">
    <property type="component" value="Unassembled WGS sequence"/>
</dbReference>
<dbReference type="AlphaFoldDB" id="A0A0D0EZU9"/>
<comment type="caution">
    <text evidence="1">The sequence shown here is derived from an EMBL/GenBank/DDBJ whole genome shotgun (WGS) entry which is preliminary data.</text>
</comment>
<dbReference type="OrthoDB" id="1494963at2"/>
<keyword evidence="2" id="KW-1185">Reference proteome</keyword>
<evidence type="ECO:0000313" key="2">
    <source>
        <dbReference type="Proteomes" id="UP000032049"/>
    </source>
</evidence>
<dbReference type="RefSeq" id="WP_041886471.1">
    <property type="nucleotide sequence ID" value="NZ_CP157278.1"/>
</dbReference>
<organism evidence="1 2">
    <name type="scientific">Pedobacter lusitanus</name>
    <dbReference type="NCBI Taxonomy" id="1503925"/>
    <lineage>
        <taxon>Bacteria</taxon>
        <taxon>Pseudomonadati</taxon>
        <taxon>Bacteroidota</taxon>
        <taxon>Sphingobacteriia</taxon>
        <taxon>Sphingobacteriales</taxon>
        <taxon>Sphingobacteriaceae</taxon>
        <taxon>Pedobacter</taxon>
    </lineage>
</organism>
<name>A0A0D0EZU9_9SPHI</name>
<gene>
    <name evidence="1" type="ORF">TH53_23885</name>
</gene>